<keyword evidence="3" id="KW-1185">Reference proteome</keyword>
<name>A0ABR2WKG1_9FUNG</name>
<feature type="compositionally biased region" description="Basic and acidic residues" evidence="1">
    <location>
        <begin position="1"/>
        <end position="12"/>
    </location>
</feature>
<gene>
    <name evidence="2" type="ORF">K7432_012662</name>
</gene>
<evidence type="ECO:0000256" key="1">
    <source>
        <dbReference type="SAM" id="MobiDB-lite"/>
    </source>
</evidence>
<organism evidence="2 3">
    <name type="scientific">Basidiobolus ranarum</name>
    <dbReference type="NCBI Taxonomy" id="34480"/>
    <lineage>
        <taxon>Eukaryota</taxon>
        <taxon>Fungi</taxon>
        <taxon>Fungi incertae sedis</taxon>
        <taxon>Zoopagomycota</taxon>
        <taxon>Entomophthoromycotina</taxon>
        <taxon>Basidiobolomycetes</taxon>
        <taxon>Basidiobolales</taxon>
        <taxon>Basidiobolaceae</taxon>
        <taxon>Basidiobolus</taxon>
    </lineage>
</organism>
<feature type="compositionally biased region" description="Polar residues" evidence="1">
    <location>
        <begin position="39"/>
        <end position="49"/>
    </location>
</feature>
<evidence type="ECO:0000313" key="2">
    <source>
        <dbReference type="EMBL" id="KAK9762005.1"/>
    </source>
</evidence>
<sequence length="144" mass="16208">MEGPEHNSRLPEEDSILEFLASMSPSSSEDSFIDPTNPLLDSNHTNSVGTDMELETGIDHGVTTKISEECDLVYKSPQSRMSTDKVDTYRHSIFDLYHYESDDEDEVLEPASTESSAKYEIDDYAAYTTNNSTVTNLIQELDRL</sequence>
<dbReference type="Proteomes" id="UP001479436">
    <property type="component" value="Unassembled WGS sequence"/>
</dbReference>
<proteinExistence type="predicted"/>
<comment type="caution">
    <text evidence="2">The sequence shown here is derived from an EMBL/GenBank/DDBJ whole genome shotgun (WGS) entry which is preliminary data.</text>
</comment>
<feature type="region of interest" description="Disordered" evidence="1">
    <location>
        <begin position="1"/>
        <end position="51"/>
    </location>
</feature>
<reference evidence="2 3" key="1">
    <citation type="submission" date="2023-04" db="EMBL/GenBank/DDBJ databases">
        <title>Genome of Basidiobolus ranarum AG-B5.</title>
        <authorList>
            <person name="Stajich J.E."/>
            <person name="Carter-House D."/>
            <person name="Gryganskyi A."/>
        </authorList>
    </citation>
    <scope>NUCLEOTIDE SEQUENCE [LARGE SCALE GENOMIC DNA]</scope>
    <source>
        <strain evidence="2 3">AG-B5</strain>
    </source>
</reference>
<protein>
    <submittedName>
        <fullName evidence="2">Uncharacterized protein</fullName>
    </submittedName>
</protein>
<dbReference type="EMBL" id="JASJQH010001133">
    <property type="protein sequence ID" value="KAK9762005.1"/>
    <property type="molecule type" value="Genomic_DNA"/>
</dbReference>
<evidence type="ECO:0000313" key="3">
    <source>
        <dbReference type="Proteomes" id="UP001479436"/>
    </source>
</evidence>
<accession>A0ABR2WKG1</accession>